<proteinExistence type="predicted"/>
<sequence length="27" mass="3073">MIINTLAPEKIPFALPSHKRCFSKRSS</sequence>
<evidence type="ECO:0000313" key="1">
    <source>
        <dbReference type="EMBL" id="BAA24168.1"/>
    </source>
</evidence>
<dbReference type="RefSeq" id="NP_695197.1">
    <property type="nucleotide sequence ID" value="NC_004306.1"/>
</dbReference>
<name>O56841_9VIRU</name>
<reference evidence="1 2" key="1">
    <citation type="journal article" date="1997" name="Biochim. Biophys. Acta">
        <title>Molecular analysis of a filamentous phage (fsl) of Vibrio cholerae O139.</title>
        <authorList>
            <person name="Honma Y."/>
            <person name="Ikema M."/>
            <person name="Toma C."/>
            <person name="Ehara M."/>
            <person name="Iwanaga M."/>
        </authorList>
    </citation>
    <scope>NUCLEOTIDE SEQUENCE</scope>
</reference>
<reference evidence="1 2" key="2">
    <citation type="journal article" date="1997" name="FEMS Microbiol. Lett.">
        <title>Characterization of filamentous phages of Vibrio cholerae O139 and O1.</title>
        <authorList>
            <person name="Ehara M."/>
            <person name="Shimodori S."/>
            <person name="Kojima F."/>
            <person name="Ichinose Y."/>
            <person name="Hirayama T."/>
            <person name="Albert M.J."/>
            <person name="Supawat K."/>
            <person name="Honma Y."/>
            <person name="Iwanaga M."/>
            <person name="Amako K."/>
        </authorList>
    </citation>
    <scope>NUCLEOTIDE SEQUENCE</scope>
</reference>
<dbReference type="Proteomes" id="UP000000880">
    <property type="component" value="Segment"/>
</dbReference>
<dbReference type="KEGG" id="vg:955580"/>
<protein>
    <submittedName>
        <fullName evidence="1">Uncharacterized protein</fullName>
    </submittedName>
</protein>
<keyword evidence="2" id="KW-1185">Reference proteome</keyword>
<accession>O56841</accession>
<evidence type="ECO:0000313" key="2">
    <source>
        <dbReference type="Proteomes" id="UP000000880"/>
    </source>
</evidence>
<dbReference type="EMBL" id="D89074">
    <property type="protein sequence ID" value="BAA24168.1"/>
    <property type="molecule type" value="Genomic_DNA"/>
</dbReference>
<organism evidence="1 2">
    <name type="scientific">Fibrovirus fs1</name>
    <dbReference type="NCBI Taxonomy" id="70203"/>
    <lineage>
        <taxon>Viruses</taxon>
        <taxon>Monodnaviria</taxon>
        <taxon>Loebvirae</taxon>
        <taxon>Hofneiviricota</taxon>
        <taxon>Faserviricetes</taxon>
        <taxon>Tubulavirales</taxon>
        <taxon>Inoviridae</taxon>
        <taxon>Fibrovirus</taxon>
    </lineage>
</organism>
<dbReference type="GeneID" id="955580"/>